<reference evidence="4" key="1">
    <citation type="submission" date="2021-01" db="EMBL/GenBank/DDBJ databases">
        <title>Whole genome shotgun sequence of Sinosporangium siamense NBRC 109515.</title>
        <authorList>
            <person name="Komaki H."/>
            <person name="Tamura T."/>
        </authorList>
    </citation>
    <scope>NUCLEOTIDE SEQUENCE</scope>
    <source>
        <strain evidence="4">NBRC 109515</strain>
    </source>
</reference>
<dbReference type="GO" id="GO:0031412">
    <property type="term" value="P:gas vesicle organization"/>
    <property type="evidence" value="ECO:0007669"/>
    <property type="project" value="InterPro"/>
</dbReference>
<gene>
    <name evidence="4" type="ORF">Ssi02_30960</name>
</gene>
<dbReference type="Proteomes" id="UP000606172">
    <property type="component" value="Unassembled WGS sequence"/>
</dbReference>
<proteinExistence type="inferred from homology"/>
<evidence type="ECO:0000256" key="1">
    <source>
        <dbReference type="ARBA" id="ARBA00022987"/>
    </source>
</evidence>
<evidence type="ECO:0000256" key="3">
    <source>
        <dbReference type="ARBA" id="ARBA00035643"/>
    </source>
</evidence>
<organism evidence="4 5">
    <name type="scientific">Sinosporangium siamense</name>
    <dbReference type="NCBI Taxonomy" id="1367973"/>
    <lineage>
        <taxon>Bacteria</taxon>
        <taxon>Bacillati</taxon>
        <taxon>Actinomycetota</taxon>
        <taxon>Actinomycetes</taxon>
        <taxon>Streptosporangiales</taxon>
        <taxon>Streptosporangiaceae</taxon>
        <taxon>Sinosporangium</taxon>
    </lineage>
</organism>
<dbReference type="AlphaFoldDB" id="A0A919V5C6"/>
<dbReference type="RefSeq" id="WP_204025997.1">
    <property type="nucleotide sequence ID" value="NZ_BOOW01000019.1"/>
</dbReference>
<sequence length="274" mass="30318">MAKSTARKEKVDSMTSASKKQNGAIYIYGIVPADVEVSPDARGVDGTDDGITLVEHGEIAALVSEIDADLTLGTPDSLMAHEEFLDATAAEVPVLPLRFGAVMTTREAVVDELLTPYHDQFHAALEELDGHAQFVVRGRYAEQPMLFAILEENPEVAQLADEIRDLPEETTRNERIQLGELINQAVAARREADTESFVETLEPLSVHVSVREPTHERDAAYVALLVDLDRQSELEKAVKDLAEQNADLMEVTLRGPMASYDFVMTARQDTERWD</sequence>
<dbReference type="EMBL" id="BOOW01000019">
    <property type="protein sequence ID" value="GII92865.1"/>
    <property type="molecule type" value="Genomic_DNA"/>
</dbReference>
<protein>
    <submittedName>
        <fullName evidence="4">Gas vesicle protein</fullName>
    </submittedName>
</protein>
<dbReference type="InterPro" id="IPR009430">
    <property type="entry name" value="GvpL/GvpF"/>
</dbReference>
<evidence type="ECO:0000256" key="2">
    <source>
        <dbReference type="ARBA" id="ARBA00035108"/>
    </source>
</evidence>
<comment type="caution">
    <text evidence="4">The sequence shown here is derived from an EMBL/GenBank/DDBJ whole genome shotgun (WGS) entry which is preliminary data.</text>
</comment>
<dbReference type="GO" id="GO:0031411">
    <property type="term" value="C:gas vesicle"/>
    <property type="evidence" value="ECO:0007669"/>
    <property type="project" value="UniProtKB-SubCell"/>
</dbReference>
<keyword evidence="1" id="KW-0304">Gas vesicle</keyword>
<name>A0A919V5C6_9ACTN</name>
<evidence type="ECO:0000313" key="5">
    <source>
        <dbReference type="Proteomes" id="UP000606172"/>
    </source>
</evidence>
<accession>A0A919V5C6</accession>
<dbReference type="PANTHER" id="PTHR36852">
    <property type="entry name" value="PROTEIN GVPL 2"/>
    <property type="match status" value="1"/>
</dbReference>
<comment type="similarity">
    <text evidence="3">Belongs to the gas vesicle GvpF/GvpL family.</text>
</comment>
<dbReference type="Pfam" id="PF06386">
    <property type="entry name" value="GvpL_GvpF"/>
    <property type="match status" value="1"/>
</dbReference>
<comment type="subcellular location">
    <subcellularLocation>
        <location evidence="2">Gas vesicle</location>
    </subcellularLocation>
</comment>
<keyword evidence="5" id="KW-1185">Reference proteome</keyword>
<evidence type="ECO:0000313" key="4">
    <source>
        <dbReference type="EMBL" id="GII92865.1"/>
    </source>
</evidence>
<dbReference type="PANTHER" id="PTHR36852:SF1">
    <property type="entry name" value="PROTEIN GVPL 2"/>
    <property type="match status" value="1"/>
</dbReference>